<feature type="domain" description="Apple" evidence="3">
    <location>
        <begin position="88"/>
        <end position="170"/>
    </location>
</feature>
<evidence type="ECO:0000256" key="1">
    <source>
        <dbReference type="ARBA" id="ARBA00022737"/>
    </source>
</evidence>
<dbReference type="InterPro" id="IPR003609">
    <property type="entry name" value="Pan_app"/>
</dbReference>
<evidence type="ECO:0000313" key="4">
    <source>
        <dbReference type="EMBL" id="CAK0861354.1"/>
    </source>
</evidence>
<protein>
    <recommendedName>
        <fullName evidence="3">Apple domain-containing protein</fullName>
    </recommendedName>
</protein>
<accession>A0ABN9UN48</accession>
<evidence type="ECO:0000313" key="5">
    <source>
        <dbReference type="Proteomes" id="UP001189429"/>
    </source>
</evidence>
<dbReference type="InterPro" id="IPR000177">
    <property type="entry name" value="Apple"/>
</dbReference>
<dbReference type="Proteomes" id="UP001189429">
    <property type="component" value="Unassembled WGS sequence"/>
</dbReference>
<reference evidence="4" key="1">
    <citation type="submission" date="2023-10" db="EMBL/GenBank/DDBJ databases">
        <authorList>
            <person name="Chen Y."/>
            <person name="Shah S."/>
            <person name="Dougan E. K."/>
            <person name="Thang M."/>
            <person name="Chan C."/>
        </authorList>
    </citation>
    <scope>NUCLEOTIDE SEQUENCE [LARGE SCALE GENOMIC DNA]</scope>
</reference>
<keyword evidence="2" id="KW-1015">Disulfide bond</keyword>
<proteinExistence type="predicted"/>
<sequence>MAPILDETLCAAAAQTLNEPDVTVTATVLPNRPEGCYFYKETGTADFDDTVDGLWLSISADNRGHGAEQSDVGAGMIRSPLCAPHSDCGMVDVDIEYEGVAYSHMVPIPSAGVCCEKCQVDSRCGSWTWSHRERDDHGEAYVCSLLEPQQDRAVPTRLHRKGFVSGLPVRDRRPGSLYCVALMQPEGYELPLLQMQHAERVSVFACEEHAIFSNAEVKVGPGIYTKIIESDLKCEVGGDAGTALNAGIFIVLWRAVIDSGRFRFHDWTVKVDPDAVFFPDRLRGRLHDVVEGVNGTYINNCKYGLHGPIEVFSRNAIELYGEKYMQCEQKFWFAYSHWGEDMYMDQCLEKVLGVERVDDVSMICEDHCDCPEYVDCTSGAVTFHPFKTVAVYRQCMLNAGLVLKT</sequence>
<keyword evidence="5" id="KW-1185">Reference proteome</keyword>
<organism evidence="4 5">
    <name type="scientific">Prorocentrum cordatum</name>
    <dbReference type="NCBI Taxonomy" id="2364126"/>
    <lineage>
        <taxon>Eukaryota</taxon>
        <taxon>Sar</taxon>
        <taxon>Alveolata</taxon>
        <taxon>Dinophyceae</taxon>
        <taxon>Prorocentrales</taxon>
        <taxon>Prorocentraceae</taxon>
        <taxon>Prorocentrum</taxon>
    </lineage>
</organism>
<comment type="caution">
    <text evidence="4">The sequence shown here is derived from an EMBL/GenBank/DDBJ whole genome shotgun (WGS) entry which is preliminary data.</text>
</comment>
<dbReference type="Gene3D" id="3.50.4.10">
    <property type="entry name" value="Hepatocyte Growth Factor"/>
    <property type="match status" value="1"/>
</dbReference>
<dbReference type="EMBL" id="CAUYUJ010016059">
    <property type="protein sequence ID" value="CAK0861354.1"/>
    <property type="molecule type" value="Genomic_DNA"/>
</dbReference>
<name>A0ABN9UN48_9DINO</name>
<dbReference type="SMART" id="SM00223">
    <property type="entry name" value="APPLE"/>
    <property type="match status" value="1"/>
</dbReference>
<gene>
    <name evidence="4" type="ORF">PCOR1329_LOCUS50050</name>
</gene>
<keyword evidence="1" id="KW-0677">Repeat</keyword>
<evidence type="ECO:0000259" key="3">
    <source>
        <dbReference type="SMART" id="SM00223"/>
    </source>
</evidence>
<evidence type="ECO:0000256" key="2">
    <source>
        <dbReference type="ARBA" id="ARBA00023157"/>
    </source>
</evidence>
<dbReference type="Pfam" id="PF14295">
    <property type="entry name" value="PAN_4"/>
    <property type="match status" value="1"/>
</dbReference>